<protein>
    <submittedName>
        <fullName evidence="3">Uncharacterized protein LOC109461678</fullName>
    </submittedName>
</protein>
<dbReference type="RefSeq" id="XP_019613616.1">
    <property type="nucleotide sequence ID" value="XM_019758057.1"/>
</dbReference>
<feature type="non-terminal residue" evidence="3">
    <location>
        <position position="183"/>
    </location>
</feature>
<dbReference type="GeneID" id="109461678"/>
<accession>A0A6P4YA02</accession>
<dbReference type="KEGG" id="bbel:109461678"/>
<dbReference type="Proteomes" id="UP000515135">
    <property type="component" value="Unplaced"/>
</dbReference>
<gene>
    <name evidence="3" type="primary">LOC109461678</name>
</gene>
<evidence type="ECO:0000313" key="2">
    <source>
        <dbReference type="Proteomes" id="UP000515135"/>
    </source>
</evidence>
<name>A0A6P4YA02_BRABE</name>
<dbReference type="AlphaFoldDB" id="A0A6P4YA02"/>
<feature type="region of interest" description="Disordered" evidence="1">
    <location>
        <begin position="145"/>
        <end position="166"/>
    </location>
</feature>
<proteinExistence type="predicted"/>
<evidence type="ECO:0000313" key="3">
    <source>
        <dbReference type="RefSeq" id="XP_019613616.1"/>
    </source>
</evidence>
<sequence>MATPSWARQFTCTWVDEWRLGMSGFPKDAPACLTLYLTSIRSEEWKAALEMIQNGEGHCFANETGILFSKDYESSSESSSDEEEEEQGPLPEDEVAFFAGCFPKDRVKKTVFLSIMEKCLEERRKQCKCPALDCEKHFLDYVHRETKSKGATNQERTGQESKDLQAKQVIQQLEQTIEDKDKT</sequence>
<dbReference type="OrthoDB" id="10409711at2759"/>
<evidence type="ECO:0000256" key="1">
    <source>
        <dbReference type="SAM" id="MobiDB-lite"/>
    </source>
</evidence>
<organism evidence="2 3">
    <name type="scientific">Branchiostoma belcheri</name>
    <name type="common">Amphioxus</name>
    <dbReference type="NCBI Taxonomy" id="7741"/>
    <lineage>
        <taxon>Eukaryota</taxon>
        <taxon>Metazoa</taxon>
        <taxon>Chordata</taxon>
        <taxon>Cephalochordata</taxon>
        <taxon>Leptocardii</taxon>
        <taxon>Amphioxiformes</taxon>
        <taxon>Branchiostomatidae</taxon>
        <taxon>Branchiostoma</taxon>
    </lineage>
</organism>
<reference evidence="3" key="1">
    <citation type="submission" date="2025-08" db="UniProtKB">
        <authorList>
            <consortium name="RefSeq"/>
        </authorList>
    </citation>
    <scope>IDENTIFICATION</scope>
    <source>
        <tissue evidence="3">Gonad</tissue>
    </source>
</reference>
<keyword evidence="2" id="KW-1185">Reference proteome</keyword>